<dbReference type="InterPro" id="IPR036291">
    <property type="entry name" value="NAD(P)-bd_dom_sf"/>
</dbReference>
<accession>A0A1I2DZR7</accession>
<dbReference type="Proteomes" id="UP000199119">
    <property type="component" value="Unassembled WGS sequence"/>
</dbReference>
<dbReference type="AlphaFoldDB" id="A0A1I2DZR7"/>
<name>A0A1I2DZR7_9BURK</name>
<dbReference type="EMBL" id="FONX01000006">
    <property type="protein sequence ID" value="SFE86065.1"/>
    <property type="molecule type" value="Genomic_DNA"/>
</dbReference>
<evidence type="ECO:0000259" key="1">
    <source>
        <dbReference type="Pfam" id="PF13460"/>
    </source>
</evidence>
<dbReference type="PANTHER" id="PTHR47129">
    <property type="entry name" value="QUINONE OXIDOREDUCTASE 2"/>
    <property type="match status" value="1"/>
</dbReference>
<dbReference type="STRING" id="1177982.SAMN04489711_106131"/>
<feature type="domain" description="NAD(P)-binding" evidence="1">
    <location>
        <begin position="13"/>
        <end position="188"/>
    </location>
</feature>
<proteinExistence type="predicted"/>
<protein>
    <submittedName>
        <fullName evidence="2">NAD(P)H dehydrogenase (Quinone)</fullName>
    </submittedName>
</protein>
<reference evidence="3" key="1">
    <citation type="submission" date="2016-10" db="EMBL/GenBank/DDBJ databases">
        <authorList>
            <person name="Varghese N."/>
            <person name="Submissions S."/>
        </authorList>
    </citation>
    <scope>NUCLEOTIDE SEQUENCE [LARGE SCALE GENOMIC DNA]</scope>
    <source>
        <strain evidence="3">DSM 27981</strain>
    </source>
</reference>
<sequence length="262" mass="26791">MPYPSTRRLLVTGATTPLGRRVAELLLRSAEVSVTTTSRTPGQLADLAARGAQVRRADFDDPASLDAAFAGAEGLLLVRAGFPGTDGLRRHRAAVEAAVRAGVRHIACTSVVCPDPASPLGQEHVAAEAAIEGCGIPCTILRLAPLAESLFCRIPLALRVGHWPSSAGAGRVAYVARDDAAAAAAAAMNARMAERQRLDLTGPEALTPAEVVAACNAVFGAGIGLVPLDDGSLAGDLAAAGMAAALVKQAVEMGSPRFQCNK</sequence>
<dbReference type="PANTHER" id="PTHR47129:SF1">
    <property type="entry name" value="NMRA-LIKE DOMAIN-CONTAINING PROTEIN"/>
    <property type="match status" value="1"/>
</dbReference>
<dbReference type="SUPFAM" id="SSF51735">
    <property type="entry name" value="NAD(P)-binding Rossmann-fold domains"/>
    <property type="match status" value="1"/>
</dbReference>
<dbReference type="InterPro" id="IPR016040">
    <property type="entry name" value="NAD(P)-bd_dom"/>
</dbReference>
<dbReference type="Pfam" id="PF13460">
    <property type="entry name" value="NAD_binding_10"/>
    <property type="match status" value="1"/>
</dbReference>
<organism evidence="2 3">
    <name type="scientific">Paracidovorax wautersii</name>
    <dbReference type="NCBI Taxonomy" id="1177982"/>
    <lineage>
        <taxon>Bacteria</taxon>
        <taxon>Pseudomonadati</taxon>
        <taxon>Pseudomonadota</taxon>
        <taxon>Betaproteobacteria</taxon>
        <taxon>Burkholderiales</taxon>
        <taxon>Comamonadaceae</taxon>
        <taxon>Paracidovorax</taxon>
    </lineage>
</organism>
<keyword evidence="3" id="KW-1185">Reference proteome</keyword>
<gene>
    <name evidence="2" type="ORF">SAMN04489711_106131</name>
</gene>
<dbReference type="RefSeq" id="WP_059400342.1">
    <property type="nucleotide sequence ID" value="NZ_FONX01000006.1"/>
</dbReference>
<evidence type="ECO:0000313" key="3">
    <source>
        <dbReference type="Proteomes" id="UP000199119"/>
    </source>
</evidence>
<dbReference type="Gene3D" id="3.40.50.720">
    <property type="entry name" value="NAD(P)-binding Rossmann-like Domain"/>
    <property type="match status" value="1"/>
</dbReference>
<dbReference type="InterPro" id="IPR052718">
    <property type="entry name" value="NmrA-type_oxidoreductase"/>
</dbReference>
<evidence type="ECO:0000313" key="2">
    <source>
        <dbReference type="EMBL" id="SFE86065.1"/>
    </source>
</evidence>
<dbReference type="Gene3D" id="3.90.25.10">
    <property type="entry name" value="UDP-galactose 4-epimerase, domain 1"/>
    <property type="match status" value="1"/>
</dbReference>